<comment type="caution">
    <text evidence="2">The sequence shown here is derived from an EMBL/GenBank/DDBJ whole genome shotgun (WGS) entry which is preliminary data.</text>
</comment>
<dbReference type="PANTHER" id="PTHR37984">
    <property type="entry name" value="PROTEIN CBG26694"/>
    <property type="match status" value="1"/>
</dbReference>
<dbReference type="Pfam" id="PF17921">
    <property type="entry name" value="Integrase_H2C2"/>
    <property type="match status" value="1"/>
</dbReference>
<evidence type="ECO:0000313" key="2">
    <source>
        <dbReference type="EMBL" id="RDX76707.1"/>
    </source>
</evidence>
<organism evidence="2 3">
    <name type="scientific">Mucuna pruriens</name>
    <name type="common">Velvet bean</name>
    <name type="synonym">Dolichos pruriens</name>
    <dbReference type="NCBI Taxonomy" id="157652"/>
    <lineage>
        <taxon>Eukaryota</taxon>
        <taxon>Viridiplantae</taxon>
        <taxon>Streptophyta</taxon>
        <taxon>Embryophyta</taxon>
        <taxon>Tracheophyta</taxon>
        <taxon>Spermatophyta</taxon>
        <taxon>Magnoliopsida</taxon>
        <taxon>eudicotyledons</taxon>
        <taxon>Gunneridae</taxon>
        <taxon>Pentapetalae</taxon>
        <taxon>rosids</taxon>
        <taxon>fabids</taxon>
        <taxon>Fabales</taxon>
        <taxon>Fabaceae</taxon>
        <taxon>Papilionoideae</taxon>
        <taxon>50 kb inversion clade</taxon>
        <taxon>NPAAA clade</taxon>
        <taxon>indigoferoid/millettioid clade</taxon>
        <taxon>Phaseoleae</taxon>
        <taxon>Mucuna</taxon>
    </lineage>
</organism>
<evidence type="ECO:0000259" key="1">
    <source>
        <dbReference type="Pfam" id="PF17921"/>
    </source>
</evidence>
<proteinExistence type="predicted"/>
<dbReference type="OrthoDB" id="1305583at2759"/>
<feature type="domain" description="Integrase zinc-binding" evidence="1">
    <location>
        <begin position="93"/>
        <end position="151"/>
    </location>
</feature>
<sequence length="161" mass="18713">MNSCFSDHAALRYLLKKPDAKPRLIRWMLLLQEFNIEIRDKKGVENSVADHLSRIERKSEPMPIRDQFLDEKLLHINMPTPCISVSTRGIMCIPNTEINSVLQFYHLAPGGSHYGSTRTAKKVLDCGLYWPTIFKDAYQFVTTYDKCQKARMAMNRRHEIP</sequence>
<dbReference type="Proteomes" id="UP000257109">
    <property type="component" value="Unassembled WGS sequence"/>
</dbReference>
<dbReference type="Gene3D" id="1.10.340.70">
    <property type="match status" value="1"/>
</dbReference>
<gene>
    <name evidence="2" type="ORF">CR513_43272</name>
</gene>
<evidence type="ECO:0000313" key="3">
    <source>
        <dbReference type="Proteomes" id="UP000257109"/>
    </source>
</evidence>
<keyword evidence="3" id="KW-1185">Reference proteome</keyword>
<dbReference type="EMBL" id="QJKJ01009410">
    <property type="protein sequence ID" value="RDX76707.1"/>
    <property type="molecule type" value="Genomic_DNA"/>
</dbReference>
<reference evidence="2" key="1">
    <citation type="submission" date="2018-05" db="EMBL/GenBank/DDBJ databases">
        <title>Draft genome of Mucuna pruriens seed.</title>
        <authorList>
            <person name="Nnadi N.E."/>
            <person name="Vos R."/>
            <person name="Hasami M.H."/>
            <person name="Devisetty U.K."/>
            <person name="Aguiy J.C."/>
        </authorList>
    </citation>
    <scope>NUCLEOTIDE SEQUENCE [LARGE SCALE GENOMIC DNA]</scope>
    <source>
        <strain evidence="2">JCA_2017</strain>
    </source>
</reference>
<dbReference type="InterPro" id="IPR050951">
    <property type="entry name" value="Retrovirus_Pol_polyprotein"/>
</dbReference>
<name>A0A371FEH5_MUCPR</name>
<protein>
    <recommendedName>
        <fullName evidence="1">Integrase zinc-binding domain-containing protein</fullName>
    </recommendedName>
</protein>
<dbReference type="InterPro" id="IPR041588">
    <property type="entry name" value="Integrase_H2C2"/>
</dbReference>
<dbReference type="PANTHER" id="PTHR37984:SF5">
    <property type="entry name" value="PROTEIN NYNRIN-LIKE"/>
    <property type="match status" value="1"/>
</dbReference>
<accession>A0A371FEH5</accession>
<feature type="non-terminal residue" evidence="2">
    <location>
        <position position="1"/>
    </location>
</feature>
<dbReference type="AlphaFoldDB" id="A0A371FEH5"/>